<evidence type="ECO:0000259" key="1">
    <source>
        <dbReference type="PROSITE" id="PS51742"/>
    </source>
</evidence>
<organism evidence="2 3">
    <name type="scientific">Acetohalobium arabaticum (strain ATCC 49924 / DSM 5501 / Z-7288)</name>
    <dbReference type="NCBI Taxonomy" id="574087"/>
    <lineage>
        <taxon>Bacteria</taxon>
        <taxon>Bacillati</taxon>
        <taxon>Bacillota</taxon>
        <taxon>Clostridia</taxon>
        <taxon>Halanaerobiales</taxon>
        <taxon>Halobacteroidaceae</taxon>
        <taxon>Acetohalobium</taxon>
    </lineage>
</organism>
<dbReference type="InterPro" id="IPR025707">
    <property type="entry name" value="DNA_bp_PD1"/>
</dbReference>
<dbReference type="Gene3D" id="3.30.1330.80">
    <property type="entry name" value="Hypothetical protein, similar to alpha- acetolactate decarboxylase, domain 2"/>
    <property type="match status" value="1"/>
</dbReference>
<dbReference type="InterPro" id="IPR005175">
    <property type="entry name" value="PPC_dom"/>
</dbReference>
<dbReference type="AlphaFoldDB" id="D9QQN2"/>
<dbReference type="RefSeq" id="WP_013278269.1">
    <property type="nucleotide sequence ID" value="NC_014378.1"/>
</dbReference>
<dbReference type="KEGG" id="aar:Acear_1310"/>
<dbReference type="Pfam" id="PF03479">
    <property type="entry name" value="PCC"/>
    <property type="match status" value="1"/>
</dbReference>
<sequence>MVREYEIENVYMGRLPHGSDLIESLIEIVKEKGIETGKVTVIGAVKEATISFYDQKEEEYNDKQFTDELEIVNCNGNISLKDGEPIIHAHISFGDEEGNLFGGHLAEGTTVFAGEYIIEEYTGEAFVRGYDEITGLPLWQE</sequence>
<dbReference type="CDD" id="cd11378">
    <property type="entry name" value="DUF296"/>
    <property type="match status" value="1"/>
</dbReference>
<keyword evidence="3" id="KW-1185">Reference proteome</keyword>
<dbReference type="PANTHER" id="PTHR34988:SF1">
    <property type="entry name" value="DNA-BINDING PROTEIN"/>
    <property type="match status" value="1"/>
</dbReference>
<protein>
    <recommendedName>
        <fullName evidence="1">PPC domain-containing protein</fullName>
    </recommendedName>
</protein>
<dbReference type="EMBL" id="CP002105">
    <property type="protein sequence ID" value="ADL12823.1"/>
    <property type="molecule type" value="Genomic_DNA"/>
</dbReference>
<feature type="domain" description="PPC" evidence="1">
    <location>
        <begin position="5"/>
        <end position="141"/>
    </location>
</feature>
<name>D9QQN2_ACEAZ</name>
<dbReference type="OrthoDB" id="9791702at2"/>
<dbReference type="PIRSF" id="PIRSF016702">
    <property type="entry name" value="DNA_bp_PD1"/>
    <property type="match status" value="1"/>
</dbReference>
<reference evidence="2 3" key="1">
    <citation type="journal article" date="2010" name="Stand. Genomic Sci.">
        <title>Complete genome sequence of Acetohalobium arabaticum type strain (Z-7288).</title>
        <authorList>
            <person name="Sikorski J."/>
            <person name="Lapidus A."/>
            <person name="Chertkov O."/>
            <person name="Lucas S."/>
            <person name="Copeland A."/>
            <person name="Glavina Del Rio T."/>
            <person name="Nolan M."/>
            <person name="Tice H."/>
            <person name="Cheng J.F."/>
            <person name="Han C."/>
            <person name="Brambilla E."/>
            <person name="Pitluck S."/>
            <person name="Liolios K."/>
            <person name="Ivanova N."/>
            <person name="Mavromatis K."/>
            <person name="Mikhailova N."/>
            <person name="Pati A."/>
            <person name="Bruce D."/>
            <person name="Detter C."/>
            <person name="Tapia R."/>
            <person name="Goodwin L."/>
            <person name="Chen A."/>
            <person name="Palaniappan K."/>
            <person name="Land M."/>
            <person name="Hauser L."/>
            <person name="Chang Y.J."/>
            <person name="Jeffries C.D."/>
            <person name="Rohde M."/>
            <person name="Goker M."/>
            <person name="Spring S."/>
            <person name="Woyke T."/>
            <person name="Bristow J."/>
            <person name="Eisen J.A."/>
            <person name="Markowitz V."/>
            <person name="Hugenholtz P."/>
            <person name="Kyrpides N.C."/>
            <person name="Klenk H.P."/>
        </authorList>
    </citation>
    <scope>NUCLEOTIDE SEQUENCE [LARGE SCALE GENOMIC DNA]</scope>
    <source>
        <strain evidence="3">ATCC 49924 / DSM 5501 / Z-7288</strain>
    </source>
</reference>
<dbReference type="Proteomes" id="UP000001661">
    <property type="component" value="Chromosome"/>
</dbReference>
<evidence type="ECO:0000313" key="3">
    <source>
        <dbReference type="Proteomes" id="UP000001661"/>
    </source>
</evidence>
<accession>D9QQN2</accession>
<dbReference type="eggNOG" id="COG1661">
    <property type="taxonomic scope" value="Bacteria"/>
</dbReference>
<evidence type="ECO:0000313" key="2">
    <source>
        <dbReference type="EMBL" id="ADL12823.1"/>
    </source>
</evidence>
<dbReference type="STRING" id="574087.Acear_1310"/>
<dbReference type="SUPFAM" id="SSF117856">
    <property type="entry name" value="AF0104/ALDC/Ptd012-like"/>
    <property type="match status" value="1"/>
</dbReference>
<gene>
    <name evidence="2" type="ordered locus">Acear_1310</name>
</gene>
<dbReference type="PROSITE" id="PS51742">
    <property type="entry name" value="PPC"/>
    <property type="match status" value="1"/>
</dbReference>
<dbReference type="HOGENOM" id="CLU_114051_2_3_9"/>
<proteinExistence type="predicted"/>
<dbReference type="PANTHER" id="PTHR34988">
    <property type="entry name" value="PROTEIN, PUTATIVE-RELATED"/>
    <property type="match status" value="1"/>
</dbReference>